<evidence type="ECO:0000256" key="2">
    <source>
        <dbReference type="SAM" id="MobiDB-lite"/>
    </source>
</evidence>
<keyword evidence="5" id="KW-1185">Reference proteome</keyword>
<feature type="region of interest" description="Disordered" evidence="2">
    <location>
        <begin position="1"/>
        <end position="49"/>
    </location>
</feature>
<comment type="caution">
    <text evidence="4">The sequence shown here is derived from an EMBL/GenBank/DDBJ whole genome shotgun (WGS) entry which is preliminary data.</text>
</comment>
<evidence type="ECO:0000259" key="3">
    <source>
        <dbReference type="Pfam" id="PF01593"/>
    </source>
</evidence>
<reference evidence="4" key="1">
    <citation type="submission" date="2020-12" db="EMBL/GenBank/DDBJ databases">
        <title>WGS assembly of Carya illinoinensis cv. Pawnee.</title>
        <authorList>
            <person name="Platts A."/>
            <person name="Shu S."/>
            <person name="Wright S."/>
            <person name="Barry K."/>
            <person name="Edger P."/>
            <person name="Pires J.C."/>
            <person name="Schmutz J."/>
        </authorList>
    </citation>
    <scope>NUCLEOTIDE SEQUENCE</scope>
    <source>
        <tissue evidence="4">Leaf</tissue>
    </source>
</reference>
<protein>
    <recommendedName>
        <fullName evidence="3">Amine oxidase domain-containing protein</fullName>
    </recommendedName>
</protein>
<dbReference type="InterPro" id="IPR050281">
    <property type="entry name" value="Flavin_monoamine_oxidase"/>
</dbReference>
<feature type="region of interest" description="Disordered" evidence="2">
    <location>
        <begin position="704"/>
        <end position="733"/>
    </location>
</feature>
<gene>
    <name evidence="4" type="ORF">CIPAW_02G172000</name>
</gene>
<accession>A0A8T1RG51</accession>
<proteinExistence type="inferred from homology"/>
<organism evidence="4 5">
    <name type="scientific">Carya illinoinensis</name>
    <name type="common">Pecan</name>
    <dbReference type="NCBI Taxonomy" id="32201"/>
    <lineage>
        <taxon>Eukaryota</taxon>
        <taxon>Viridiplantae</taxon>
        <taxon>Streptophyta</taxon>
        <taxon>Embryophyta</taxon>
        <taxon>Tracheophyta</taxon>
        <taxon>Spermatophyta</taxon>
        <taxon>Magnoliopsida</taxon>
        <taxon>eudicotyledons</taxon>
        <taxon>Gunneridae</taxon>
        <taxon>Pentapetalae</taxon>
        <taxon>rosids</taxon>
        <taxon>fabids</taxon>
        <taxon>Fagales</taxon>
        <taxon>Juglandaceae</taxon>
        <taxon>Carya</taxon>
    </lineage>
</organism>
<dbReference type="InterPro" id="IPR002937">
    <property type="entry name" value="Amino_oxidase"/>
</dbReference>
<feature type="domain" description="Amine oxidase" evidence="3">
    <location>
        <begin position="89"/>
        <end position="513"/>
    </location>
</feature>
<dbReference type="GO" id="GO:0016491">
    <property type="term" value="F:oxidoreductase activity"/>
    <property type="evidence" value="ECO:0007669"/>
    <property type="project" value="InterPro"/>
</dbReference>
<feature type="compositionally biased region" description="Pro residues" evidence="2">
    <location>
        <begin position="21"/>
        <end position="37"/>
    </location>
</feature>
<dbReference type="Proteomes" id="UP000811609">
    <property type="component" value="Chromosome 2"/>
</dbReference>
<evidence type="ECO:0000313" key="5">
    <source>
        <dbReference type="Proteomes" id="UP000811609"/>
    </source>
</evidence>
<dbReference type="PANTHER" id="PTHR10742">
    <property type="entry name" value="FLAVIN MONOAMINE OXIDASE"/>
    <property type="match status" value="1"/>
</dbReference>
<evidence type="ECO:0000256" key="1">
    <source>
        <dbReference type="ARBA" id="ARBA00005995"/>
    </source>
</evidence>
<sequence length="906" mass="99951">MNPLDQAADQFSSFPPLQFIPYPPPPNPNPNPNPNPSPNNASNTAIQNPNLASTNLLSFTVPKKRRRGRPQRKATSFLLPPIPNITLNGLAAARQLMRFGFKVTVLEGRKRAGGRVYTKKMEGGNRVCAAADLGGSVLTGTLGNPLGIVARQLGSSLHKVRDKCPLYSLDGKPVDPDMDMKVETAFNRLLDKASRLRQLMGEVSVDVSLGAALETFRQVYGDAVNDEEMNLFNWHLANLEYANAGLLSKLSLAFWDQDDPYDMGGDHCFLPGGNGRLVQALAENVTILYEKTIHTIRYGSDGVQVIAGSQVFEGDMALCTVPLGVLKCGSIKFIPELPQRKLDGIKRLGFGLLNKVAMLFPHVFWGTDLDTFGHLSDDPSRRGEFFLFYSYATVAGGPLLIALVAGEAAHKFESMPPTDAVTRVLQILKGVYEPQGINVPEPIQTVCTRWGGDPFSLGSYSNVAVGASGDDYDILAESVGDGRLFFAGEATTRRYPASMHGAFLSGLREAANMAHYVNARTLRKKVDRSPSKNAHSCASLLADLFREPDLEFGSFSVIFDRKNADPKSTAILKVTFSEPRKKSHDGSKPDQQHSKKLLFQQLQSHFNHQQQLHVYTLLSRQQVLELREVRGGDEMRLNYLCERWGVKLVGRKGLGPTADSVIASIKAERGNRKPASTALALKSGTSKLKTGILKRKMVRKAKIVRSSNGSTAPANSNVVNGKVPGETRTAEETRTTDQMLLDTLGSGQNQEDTLWRNILDVKYGSIWGGWCSKEVRGAYGVGVRKFIRNGWDDFLGNCKYVMGKGTRIRFWHDIWCGDVALKNDFPSLYRIVFDQGSLVAENMCNTANSIHWSVRFTHAVQDWEVGDITDSIACYMHRSKGQDGRTDYSRQAQGTGNFRYIHTTRP</sequence>
<dbReference type="EMBL" id="CM031810">
    <property type="protein sequence ID" value="KAG6665604.1"/>
    <property type="molecule type" value="Genomic_DNA"/>
</dbReference>
<dbReference type="PANTHER" id="PTHR10742:SF260">
    <property type="entry name" value="PROTEIN FLOWERING LOCUS D"/>
    <property type="match status" value="1"/>
</dbReference>
<feature type="compositionally biased region" description="Polar residues" evidence="2">
    <location>
        <begin position="705"/>
        <end position="719"/>
    </location>
</feature>
<evidence type="ECO:0000313" key="4">
    <source>
        <dbReference type="EMBL" id="KAG6665604.1"/>
    </source>
</evidence>
<comment type="similarity">
    <text evidence="1">Belongs to the flavin monoamine oxidase family.</text>
</comment>
<dbReference type="AlphaFoldDB" id="A0A8T1RG51"/>
<name>A0A8T1RG51_CARIL</name>
<dbReference type="Pfam" id="PF01593">
    <property type="entry name" value="Amino_oxidase"/>
    <property type="match status" value="1"/>
</dbReference>